<reference evidence="1 2" key="1">
    <citation type="submission" date="2016-03" db="EMBL/GenBank/DDBJ databases">
        <title>Draft genome sequence of Gluconobacter cerinus strain CECT 9110.</title>
        <authorList>
            <person name="Sainz F."/>
            <person name="Mas A."/>
            <person name="Torija M.J."/>
        </authorList>
    </citation>
    <scope>NUCLEOTIDE SEQUENCE [LARGE SCALE GENOMIC DNA]</scope>
    <source>
        <strain evidence="1 2">CECT 9110</strain>
    </source>
</reference>
<evidence type="ECO:0000313" key="2">
    <source>
        <dbReference type="Proteomes" id="UP000077786"/>
    </source>
</evidence>
<dbReference type="AlphaFoldDB" id="A0A1B6VNQ4"/>
<gene>
    <name evidence="1" type="ORF">A0123_01396</name>
</gene>
<protein>
    <submittedName>
        <fullName evidence="1">Uncharacterized protein</fullName>
    </submittedName>
</protein>
<comment type="caution">
    <text evidence="1">The sequence shown here is derived from an EMBL/GenBank/DDBJ whole genome shotgun (WGS) entry which is preliminary data.</text>
</comment>
<dbReference type="PATRIC" id="fig|38307.3.peg.1433"/>
<organism evidence="1 2">
    <name type="scientific">Gluconobacter cerinus</name>
    <dbReference type="NCBI Taxonomy" id="38307"/>
    <lineage>
        <taxon>Bacteria</taxon>
        <taxon>Pseudomonadati</taxon>
        <taxon>Pseudomonadota</taxon>
        <taxon>Alphaproteobacteria</taxon>
        <taxon>Acetobacterales</taxon>
        <taxon>Acetobacteraceae</taxon>
        <taxon>Gluconobacter</taxon>
    </lineage>
</organism>
<dbReference type="EMBL" id="LUTU01000005">
    <property type="protein sequence ID" value="OAJ68688.1"/>
    <property type="molecule type" value="Genomic_DNA"/>
</dbReference>
<dbReference type="Proteomes" id="UP000077786">
    <property type="component" value="Unassembled WGS sequence"/>
</dbReference>
<sequence>MVMAQVFQDHVTGARSTIRGVVVLVDVQEQRDVLQMLEQDVLVRARYRLQD</sequence>
<proteinExistence type="predicted"/>
<name>A0A1B6VNQ4_9PROT</name>
<accession>A0A1B6VNQ4</accession>
<evidence type="ECO:0000313" key="1">
    <source>
        <dbReference type="EMBL" id="OAJ68688.1"/>
    </source>
</evidence>